<accession>A0A8S5NTN0</accession>
<dbReference type="EMBL" id="BK015247">
    <property type="protein sequence ID" value="DAD97719.1"/>
    <property type="molecule type" value="Genomic_DNA"/>
</dbReference>
<reference evidence="1" key="1">
    <citation type="journal article" date="2021" name="Proc. Natl. Acad. Sci. U.S.A.">
        <title>A Catalog of Tens of Thousands of Viruses from Human Metagenomes Reveals Hidden Associations with Chronic Diseases.</title>
        <authorList>
            <person name="Tisza M.J."/>
            <person name="Buck C.B."/>
        </authorList>
    </citation>
    <scope>NUCLEOTIDE SEQUENCE</scope>
    <source>
        <strain evidence="1">CtrTt13</strain>
    </source>
</reference>
<proteinExistence type="predicted"/>
<evidence type="ECO:0000313" key="1">
    <source>
        <dbReference type="EMBL" id="DAD97719.1"/>
    </source>
</evidence>
<organism evidence="1">
    <name type="scientific">Podoviridae sp. ctrTt13</name>
    <dbReference type="NCBI Taxonomy" id="2825279"/>
    <lineage>
        <taxon>Viruses</taxon>
        <taxon>Duplodnaviria</taxon>
        <taxon>Heunggongvirae</taxon>
        <taxon>Uroviricota</taxon>
        <taxon>Caudoviricetes</taxon>
    </lineage>
</organism>
<sequence>MRTVTIVLNREEIMGDVVNAAHVTGRRLSVPGQEEKASDIQTPEEGVDKYIVARAMSAGLSSVREKCARYLTSGRVMDDDRMEDVTGDYVLVLNMPDRWNFGTTTQLTNLMHGSVVDYCVYSIFEKTNPGEAANYLTKSMDELNRIKNVLELRTSPVRRSPTLY</sequence>
<name>A0A8S5NTN0_9CAUD</name>
<protein>
    <submittedName>
        <fullName evidence="1">Uncharacterized protein</fullName>
    </submittedName>
</protein>